<keyword evidence="2" id="KW-1133">Transmembrane helix</keyword>
<organism evidence="3 4">
    <name type="scientific">Meloidogyne hapla</name>
    <name type="common">Root-knot nematode worm</name>
    <dbReference type="NCBI Taxonomy" id="6305"/>
    <lineage>
        <taxon>Eukaryota</taxon>
        <taxon>Metazoa</taxon>
        <taxon>Ecdysozoa</taxon>
        <taxon>Nematoda</taxon>
        <taxon>Chromadorea</taxon>
        <taxon>Rhabditida</taxon>
        <taxon>Tylenchina</taxon>
        <taxon>Tylenchomorpha</taxon>
        <taxon>Tylenchoidea</taxon>
        <taxon>Meloidogynidae</taxon>
        <taxon>Meloidogyninae</taxon>
        <taxon>Meloidogyne</taxon>
    </lineage>
</organism>
<keyword evidence="1" id="KW-0175">Coiled coil</keyword>
<evidence type="ECO:0000313" key="3">
    <source>
        <dbReference type="Proteomes" id="UP000095281"/>
    </source>
</evidence>
<keyword evidence="2" id="KW-0472">Membrane</keyword>
<evidence type="ECO:0000256" key="2">
    <source>
        <dbReference type="SAM" id="Phobius"/>
    </source>
</evidence>
<sequence length="693" mass="81256">MNSLKKTASFKLKTGRIEEAADNLVPKDRYYRPGVIGGEVFCNEEDLIGFNDESKRSGGCKYIRSNDLTVAKILEYFYKKKRNHEKKLQRSKDKFLELMDELEKFPFENVKCFVEFPLPEHIFGKALLFDLPLSFSGDEMEEYAKEHERMFFKGKLKEEKKDKKDVEEEKEDEKEEKDDDEEKTLFLRDHVLLEIIYNGSLALGYNKPRLYWENIPEKLNKIKINQKRLILKRAKKLFKKIKEELEKDLVKKQVGEGVTEREVEGESERAMLLQPKEHVIDIDERVDEEQAELETQLAKTKLANQLKNFIMKEEKEDPEKPYDKVFENIVDVYDFLQGINFEVDVKPGDKRFKNLTVKEYEELIEFLKHPNNFVVIDENGTKIWREGKKLSDKLFLFIFDQMKEKIKEMKKKKTFVGKIKNMFKKNSKKDKIKEDIENKNTVGYEKIENELIKEEFKKLKFEDLFKLIDKEIEVCPNFDEVFKELKRDFLGVHLKMGNCFKLKDPLLNLLQYEDENDPMHKEFRGRMGAQILSSVYNAKKLTSGNLIAFGASLVVAGSIAYGLDTGFGSLIKKIKKWTNLEDLKKIKMKIKKFFFHFIEFFGAILYSIVPFFGETVDSDVLKAFLHSLQNSGFLFSDPEAFKETNDEAMKAGLIASVGSILFNLTYISLISTPLGGYVHIFRIIFNQVNFYFE</sequence>
<feature type="transmembrane region" description="Helical" evidence="2">
    <location>
        <begin position="593"/>
        <end position="612"/>
    </location>
</feature>
<proteinExistence type="predicted"/>
<reference evidence="4" key="1">
    <citation type="submission" date="2016-11" db="UniProtKB">
        <authorList>
            <consortium name="WormBaseParasite"/>
        </authorList>
    </citation>
    <scope>IDENTIFICATION</scope>
</reference>
<feature type="coiled-coil region" evidence="1">
    <location>
        <begin position="149"/>
        <end position="183"/>
    </location>
</feature>
<dbReference type="Proteomes" id="UP000095281">
    <property type="component" value="Unplaced"/>
</dbReference>
<keyword evidence="3" id="KW-1185">Reference proteome</keyword>
<feature type="transmembrane region" description="Helical" evidence="2">
    <location>
        <begin position="546"/>
        <end position="572"/>
    </location>
</feature>
<keyword evidence="2" id="KW-0812">Transmembrane</keyword>
<feature type="transmembrane region" description="Helical" evidence="2">
    <location>
        <begin position="651"/>
        <end position="672"/>
    </location>
</feature>
<dbReference type="AlphaFoldDB" id="A0A1I8BSR2"/>
<evidence type="ECO:0000256" key="1">
    <source>
        <dbReference type="SAM" id="Coils"/>
    </source>
</evidence>
<accession>A0A1I8BSR2</accession>
<protein>
    <submittedName>
        <fullName evidence="4">Uncharacterized protein</fullName>
    </submittedName>
</protein>
<dbReference type="WBParaSite" id="MhA1_Contig498.frz3.gene14">
    <property type="protein sequence ID" value="MhA1_Contig498.frz3.gene14"/>
    <property type="gene ID" value="MhA1_Contig498.frz3.gene14"/>
</dbReference>
<name>A0A1I8BSR2_MELHA</name>
<evidence type="ECO:0000313" key="4">
    <source>
        <dbReference type="WBParaSite" id="MhA1_Contig498.frz3.gene14"/>
    </source>
</evidence>